<dbReference type="GO" id="GO:0046856">
    <property type="term" value="P:phosphatidylinositol dephosphorylation"/>
    <property type="evidence" value="ECO:0007669"/>
    <property type="project" value="TreeGrafter"/>
</dbReference>
<dbReference type="PROSITE" id="PS50275">
    <property type="entry name" value="SAC"/>
    <property type="match status" value="1"/>
</dbReference>
<dbReference type="Pfam" id="PF02383">
    <property type="entry name" value="Syja_N"/>
    <property type="match status" value="1"/>
</dbReference>
<feature type="region of interest" description="Disordered" evidence="1">
    <location>
        <begin position="1130"/>
        <end position="1169"/>
    </location>
</feature>
<feature type="region of interest" description="Disordered" evidence="1">
    <location>
        <begin position="1318"/>
        <end position="1468"/>
    </location>
</feature>
<reference evidence="3" key="1">
    <citation type="journal article" date="2020" name="Fungal Divers.">
        <title>Resolving the Mortierellaceae phylogeny through synthesis of multi-gene phylogenetics and phylogenomics.</title>
        <authorList>
            <person name="Vandepol N."/>
            <person name="Liber J."/>
            <person name="Desiro A."/>
            <person name="Na H."/>
            <person name="Kennedy M."/>
            <person name="Barry K."/>
            <person name="Grigoriev I.V."/>
            <person name="Miller A.N."/>
            <person name="O'Donnell K."/>
            <person name="Stajich J.E."/>
            <person name="Bonito G."/>
        </authorList>
    </citation>
    <scope>NUCLEOTIDE SEQUENCE</scope>
    <source>
        <strain evidence="3">NRRL 6426</strain>
    </source>
</reference>
<dbReference type="GO" id="GO:0043812">
    <property type="term" value="F:phosphatidylinositol-4-phosphate phosphatase activity"/>
    <property type="evidence" value="ECO:0007669"/>
    <property type="project" value="TreeGrafter"/>
</dbReference>
<dbReference type="InterPro" id="IPR002013">
    <property type="entry name" value="SAC_dom"/>
</dbReference>
<gene>
    <name evidence="3" type="ORF">BG015_002688</name>
</gene>
<evidence type="ECO:0000313" key="3">
    <source>
        <dbReference type="EMBL" id="KAF9153766.1"/>
    </source>
</evidence>
<evidence type="ECO:0000256" key="1">
    <source>
        <dbReference type="SAM" id="MobiDB-lite"/>
    </source>
</evidence>
<dbReference type="PANTHER" id="PTHR45662">
    <property type="entry name" value="PHOSPHATIDYLINOSITIDE PHOSPHATASE SAC1"/>
    <property type="match status" value="1"/>
</dbReference>
<feature type="region of interest" description="Disordered" evidence="1">
    <location>
        <begin position="1243"/>
        <end position="1294"/>
    </location>
</feature>
<feature type="domain" description="SAC" evidence="2">
    <location>
        <begin position="471"/>
        <end position="809"/>
    </location>
</feature>
<sequence>MVARPYSQLQLTIEPDCFILQPHTPASVDTGPTENHASVDLLRILFRTKESTAKKAPTERATEKATEAEVKEQSEKEPVALSSIAHEHPWRVSFISPGSYVRSEDARDYIIYGCIGFLDLYSGPHFIAITSVKSLGNIEDKPVYAISKVAVLPMDAYEARQILDKLAQPLNSSLGPILNVEHDIVHAVIHQPTASHVDTSEGQTVSPVPTKSPKFRLSFLGIKQDRDQQQAISPSPSLTEQLSQLNQSTGAVNEVVPGKPKRIAFDIPESTPESASNKAEDPDKVNVGPKDALVPPSSPPLSPTRRSSPGFFAKLLEKKPRSKSADVNDPSTVAAFDSPGRKSVDSPALVVTEQSLAVPTGNIAEVTTTVVKTERPHLGSRSPSTFEAAEKFVTESTKQLADWGEEAVSGVIKSTKSFTLIKTTPEPMETDQDHLANDITLDAGVSEEELDRNRAMDRRIIREISSIFGTGFYFSTEFNLLSSMQMRSDFAKFAPSDSEPLYRQVDKRFWWNEHLLEELILIGADGYILPVMQGYVEIEPCVIEEQSFEFTLISRRSRDRSGLRYQRRGIDEHGNTANFVETEQLLRIVRHDSDHQVSFVQTRGSIPLFWSQSPYRLKPIPVMERTEQENEQGFKNHFEMQRSRYGRQICINLVEQHGRELVAGSAYTRHIQKLGEPQIRYVEFDFHEQCKGMRYENIERLIKSLETPIQELGYCWLALRNDGVNRKGGESWERLYDQKGVIRTNCMDCLDRTNVVQSAISRHVLNHQLLRLGIASFPDKGLSVYEEFENIFNHVWANNGDAISREYAGTSALKGDFTRTGKRNLQGMINDATNSVARMYQNTFKDNFRQAAIDYLLGAADVNVFKNLQTTAFGTAVVPAPILPPQEALVHGTSTSVLLATDSTGAAGLLPSLIPHPSESLVSLSSEASGPGADAQETWVKIREAAIETSAEIVISPGEEVWQGWTFVCCSNEISSALTSASSPQSSPMQPPSTSLASRLKSSSKKSNSRINSGTPIDASETAASPNVFYDEKVVLLTERALYICTYDYEMEKVLEFWRLALEKMTGIDKGAYFLTAQDKTPQGQDPLENYGFAVVYRANAGGETLRVNSGSVRNRRMMGMNWTPQTLDQLQEEDEDSSSAELKLEQLESSSSGGADLKEHFDDSRSAKSILKDEQKDIRSVRFKIVKHPETSIVPYVTSSTTESSQSSKANPSGYTRTAQDCVEWVVTEIVQARCELITISEGVSSPASSSSQQRMSRALEATPPGQVRGHHARSPSEEYNYQSPRSKRRSSVQVDLVIRDRVLQSLEVAGQLERDALKESEEAEKKRKPKKPLSAFFTSSKTSSSSFRNEANAGGGGGRGLLPPPSNNRSWLKKFQFGQDTDTETDDDEDGRSRTRQPSHPASVNGPVTTTVITTTTTTMTTGAQVAEGQNSQTAVVEGSRRRSSSQQRNSGQGVFAKFKQAVKNF</sequence>
<dbReference type="Proteomes" id="UP000748756">
    <property type="component" value="Unassembled WGS sequence"/>
</dbReference>
<feature type="compositionally biased region" description="Low complexity" evidence="1">
    <location>
        <begin position="979"/>
        <end position="1001"/>
    </location>
</feature>
<dbReference type="Pfam" id="PF12456">
    <property type="entry name" value="hSac2"/>
    <property type="match status" value="1"/>
</dbReference>
<proteinExistence type="predicted"/>
<feature type="compositionally biased region" description="Polar residues" evidence="1">
    <location>
        <begin position="1398"/>
        <end position="1410"/>
    </location>
</feature>
<feature type="compositionally biased region" description="Low complexity" evidence="1">
    <location>
        <begin position="1447"/>
        <end position="1456"/>
    </location>
</feature>
<feature type="compositionally biased region" description="Acidic residues" evidence="1">
    <location>
        <begin position="1383"/>
        <end position="1392"/>
    </location>
</feature>
<feature type="compositionally biased region" description="Low complexity" evidence="1">
    <location>
        <begin position="1246"/>
        <end position="1260"/>
    </location>
</feature>
<comment type="caution">
    <text evidence="3">The sequence shown here is derived from an EMBL/GenBank/DDBJ whole genome shotgun (WGS) entry which is preliminary data.</text>
</comment>
<feature type="compositionally biased region" description="Basic and acidic residues" evidence="1">
    <location>
        <begin position="1318"/>
        <end position="1327"/>
    </location>
</feature>
<feature type="compositionally biased region" description="Basic and acidic residues" evidence="1">
    <location>
        <begin position="1157"/>
        <end position="1169"/>
    </location>
</feature>
<dbReference type="InterPro" id="IPR022158">
    <property type="entry name" value="Inositol_phosphatase"/>
</dbReference>
<evidence type="ECO:0000259" key="2">
    <source>
        <dbReference type="PROSITE" id="PS50275"/>
    </source>
</evidence>
<feature type="region of interest" description="Disordered" evidence="1">
    <location>
        <begin position="264"/>
        <end position="309"/>
    </location>
</feature>
<dbReference type="EMBL" id="JAAAUQ010000155">
    <property type="protein sequence ID" value="KAF9153766.1"/>
    <property type="molecule type" value="Genomic_DNA"/>
</dbReference>
<evidence type="ECO:0000313" key="4">
    <source>
        <dbReference type="Proteomes" id="UP000748756"/>
    </source>
</evidence>
<accession>A0A9P5VDE6</accession>
<feature type="region of interest" description="Disordered" evidence="1">
    <location>
        <begin position="52"/>
        <end position="77"/>
    </location>
</feature>
<feature type="region of interest" description="Disordered" evidence="1">
    <location>
        <begin position="979"/>
        <end position="1018"/>
    </location>
</feature>
<dbReference type="PANTHER" id="PTHR45662:SF7">
    <property type="entry name" value="SACI DOMAIN PROTEIN (AFU_ORTHOLOGUE AFUA_1G15890)"/>
    <property type="match status" value="1"/>
</dbReference>
<feature type="compositionally biased region" description="Low complexity" evidence="1">
    <location>
        <begin position="1334"/>
        <end position="1349"/>
    </location>
</feature>
<dbReference type="OrthoDB" id="405996at2759"/>
<dbReference type="GO" id="GO:0005783">
    <property type="term" value="C:endoplasmic reticulum"/>
    <property type="evidence" value="ECO:0007669"/>
    <property type="project" value="TreeGrafter"/>
</dbReference>
<keyword evidence="4" id="KW-1185">Reference proteome</keyword>
<organism evidence="3 4">
    <name type="scientific">Linnemannia schmuckeri</name>
    <dbReference type="NCBI Taxonomy" id="64567"/>
    <lineage>
        <taxon>Eukaryota</taxon>
        <taxon>Fungi</taxon>
        <taxon>Fungi incertae sedis</taxon>
        <taxon>Mucoromycota</taxon>
        <taxon>Mortierellomycotina</taxon>
        <taxon>Mortierellomycetes</taxon>
        <taxon>Mortierellales</taxon>
        <taxon>Mortierellaceae</taxon>
        <taxon>Linnemannia</taxon>
    </lineage>
</organism>
<protein>
    <recommendedName>
        <fullName evidence="2">SAC domain-containing protein</fullName>
    </recommendedName>
</protein>
<feature type="compositionally biased region" description="Low complexity" evidence="1">
    <location>
        <begin position="1411"/>
        <end position="1424"/>
    </location>
</feature>
<name>A0A9P5VDE6_9FUNG</name>